<organism evidence="3 4">
    <name type="scientific">Nocardioides seonyuensis</name>
    <dbReference type="NCBI Taxonomy" id="2518371"/>
    <lineage>
        <taxon>Bacteria</taxon>
        <taxon>Bacillati</taxon>
        <taxon>Actinomycetota</taxon>
        <taxon>Actinomycetes</taxon>
        <taxon>Propionibacteriales</taxon>
        <taxon>Nocardioidaceae</taxon>
        <taxon>Nocardioides</taxon>
    </lineage>
</organism>
<dbReference type="InterPro" id="IPR035986">
    <property type="entry name" value="PKD_dom_sf"/>
</dbReference>
<evidence type="ECO:0000259" key="2">
    <source>
        <dbReference type="PROSITE" id="PS50093"/>
    </source>
</evidence>
<dbReference type="Pfam" id="PF18911">
    <property type="entry name" value="PKD_4"/>
    <property type="match status" value="1"/>
</dbReference>
<dbReference type="InterPro" id="IPR000601">
    <property type="entry name" value="PKD_dom"/>
</dbReference>
<dbReference type="InterPro" id="IPR022409">
    <property type="entry name" value="PKD/Chitinase_dom"/>
</dbReference>
<name>A0A4P7IJK7_9ACTN</name>
<dbReference type="EMBL" id="CP038436">
    <property type="protein sequence ID" value="QBX57588.1"/>
    <property type="molecule type" value="Genomic_DNA"/>
</dbReference>
<accession>A0A4P7IJK7</accession>
<dbReference type="CDD" id="cd00146">
    <property type="entry name" value="PKD"/>
    <property type="match status" value="1"/>
</dbReference>
<feature type="domain" description="PKD" evidence="2">
    <location>
        <begin position="327"/>
        <end position="380"/>
    </location>
</feature>
<dbReference type="AlphaFoldDB" id="A0A4P7IJK7"/>
<protein>
    <submittedName>
        <fullName evidence="3">PKD domain-containing protein</fullName>
    </submittedName>
</protein>
<reference evidence="3 4" key="1">
    <citation type="submission" date="2019-03" db="EMBL/GenBank/DDBJ databases">
        <title>Three New Species of Nocardioides, Nocardioides euryhalodurans sp. nov., Nocardioides seonyuensis sp. nov. and Nocardioides eburneoflavus sp. nov. Iolated from Soil.</title>
        <authorList>
            <person name="Roh S.G."/>
            <person name="Lee C."/>
            <person name="Kim M.-K."/>
            <person name="Kim S.B."/>
        </authorList>
    </citation>
    <scope>NUCLEOTIDE SEQUENCE [LARGE SCALE GENOMIC DNA]</scope>
    <source>
        <strain evidence="3 4">MMS17-SY207-3</strain>
    </source>
</reference>
<proteinExistence type="predicted"/>
<sequence>MTLDDSGDGSLAPRTLSDGSGVSDSWPELASNTRGDLAVAWSQGGTIRVRLRPAGAAWGPEITVSDADARWPVIGLDDAGRVTVGWRQVTGAGTSLHTSTGPITSTSRAAWTAPDQLIAPQHMARLGSIAVGPEGHVVAAAVSQRVPEDTEILSTWHRSPGGSWSPSLLGTGNANTELVVDRVGLATLAWTSNGVSRVSTAAPGQPWSTRDLGTAWIQDLVIDQDTGNVVMTYLVGPSYTRVVTHREPGGAWRELSSSPGASGLLLMRLGVNGTDVVLATAKLVGSDMVIETAAWDETAPVIRSLTLPTGPVGQPLSFSASVEEWLPYRVEWDFGDGASATGASAQHTYTVPGTYRASVRVVDAVGLVAVRTVDVTVTVPPLTGPGPAPVPPAPIGAAPAPAGAPRILGLDLTRKKIRTSRAPRRTRLVVTTDSAASVRVVLRRRGSRKVVARLARSVPAGEARLTISTRMGKARLRAGRYVITAVARNDRGVSTPVRVTLRVRR</sequence>
<dbReference type="InterPro" id="IPR013783">
    <property type="entry name" value="Ig-like_fold"/>
</dbReference>
<keyword evidence="4" id="KW-1185">Reference proteome</keyword>
<evidence type="ECO:0000256" key="1">
    <source>
        <dbReference type="SAM" id="MobiDB-lite"/>
    </source>
</evidence>
<gene>
    <name evidence="3" type="ORF">EXE58_12210</name>
</gene>
<dbReference type="SMART" id="SM00089">
    <property type="entry name" value="PKD"/>
    <property type="match status" value="1"/>
</dbReference>
<dbReference type="PROSITE" id="PS50093">
    <property type="entry name" value="PKD"/>
    <property type="match status" value="1"/>
</dbReference>
<dbReference type="GO" id="GO:0005975">
    <property type="term" value="P:carbohydrate metabolic process"/>
    <property type="evidence" value="ECO:0007669"/>
    <property type="project" value="UniProtKB-ARBA"/>
</dbReference>
<evidence type="ECO:0000313" key="4">
    <source>
        <dbReference type="Proteomes" id="UP000294853"/>
    </source>
</evidence>
<feature type="region of interest" description="Disordered" evidence="1">
    <location>
        <begin position="1"/>
        <end position="29"/>
    </location>
</feature>
<dbReference type="OrthoDB" id="574459at2"/>
<dbReference type="KEGG" id="nsn:EXE58_12210"/>
<evidence type="ECO:0000313" key="3">
    <source>
        <dbReference type="EMBL" id="QBX57588.1"/>
    </source>
</evidence>
<dbReference type="Proteomes" id="UP000294853">
    <property type="component" value="Chromosome"/>
</dbReference>
<dbReference type="SUPFAM" id="SSF49299">
    <property type="entry name" value="PKD domain"/>
    <property type="match status" value="1"/>
</dbReference>
<dbReference type="Gene3D" id="2.60.40.10">
    <property type="entry name" value="Immunoglobulins"/>
    <property type="match status" value="1"/>
</dbReference>